<keyword evidence="4" id="KW-0862">Zinc</keyword>
<dbReference type="GO" id="GO:0006508">
    <property type="term" value="P:proteolysis"/>
    <property type="evidence" value="ECO:0007669"/>
    <property type="project" value="UniProtKB-KW"/>
</dbReference>
<evidence type="ECO:0000256" key="4">
    <source>
        <dbReference type="ARBA" id="ARBA00022833"/>
    </source>
</evidence>
<dbReference type="InterPro" id="IPR024079">
    <property type="entry name" value="MetalloPept_cat_dom_sf"/>
</dbReference>
<accession>A0A8J3BGB0</accession>
<name>A0A8J3BGB0_9ACTN</name>
<evidence type="ECO:0000256" key="5">
    <source>
        <dbReference type="SAM" id="SignalP"/>
    </source>
</evidence>
<dbReference type="GO" id="GO:0031012">
    <property type="term" value="C:extracellular matrix"/>
    <property type="evidence" value="ECO:0007669"/>
    <property type="project" value="InterPro"/>
</dbReference>
<keyword evidence="5" id="KW-0732">Signal</keyword>
<dbReference type="EMBL" id="BMQC01000002">
    <property type="protein sequence ID" value="GGK19447.1"/>
    <property type="molecule type" value="Genomic_DNA"/>
</dbReference>
<evidence type="ECO:0000256" key="2">
    <source>
        <dbReference type="ARBA" id="ARBA00022723"/>
    </source>
</evidence>
<keyword evidence="2" id="KW-0479">Metal-binding</keyword>
<keyword evidence="1" id="KW-0645">Protease</keyword>
<reference evidence="7" key="1">
    <citation type="journal article" date="2014" name="Int. J. Syst. Evol. Microbiol.">
        <title>Complete genome sequence of Corynebacterium casei LMG S-19264T (=DSM 44701T), isolated from a smear-ripened cheese.</title>
        <authorList>
            <consortium name="US DOE Joint Genome Institute (JGI-PGF)"/>
            <person name="Walter F."/>
            <person name="Albersmeier A."/>
            <person name="Kalinowski J."/>
            <person name="Ruckert C."/>
        </authorList>
    </citation>
    <scope>NUCLEOTIDE SEQUENCE</scope>
    <source>
        <strain evidence="7">JCM 3091</strain>
    </source>
</reference>
<proteinExistence type="predicted"/>
<dbReference type="Proteomes" id="UP000662200">
    <property type="component" value="Unassembled WGS sequence"/>
</dbReference>
<feature type="domain" description="Peptidase M10 metallopeptidase" evidence="6">
    <location>
        <begin position="176"/>
        <end position="265"/>
    </location>
</feature>
<sequence>MWAALAAAALLAGPLPATARTPPPVTAAGNATTEADASAVDAAAGAGASAVGAAAGAGAAGLGDREVWSARQVNDDVVEVGVYTPGDGVTPQELYRELDRQGVRGLRRPAAARAGQCRLGTAYALEDGRCPPIRWAWAGYPDPQVHFRDRTPRAWPVKEAVRAWNRAPGVDSHWTDRGCPRERRHCVEVRSGDFGSGWAGNTTYRMTMGRNFVDGSVLVRLNDRYATSTADRRSTACHELGHALGVGHNTSTASCMYPVDNALDRTQPHRGDVDLLRRVIYP</sequence>
<feature type="chain" id="PRO_5035251993" description="Peptidase M10 metallopeptidase domain-containing protein" evidence="5">
    <location>
        <begin position="20"/>
        <end position="282"/>
    </location>
</feature>
<organism evidence="7 8">
    <name type="scientific">Pilimelia terevasa</name>
    <dbReference type="NCBI Taxonomy" id="53372"/>
    <lineage>
        <taxon>Bacteria</taxon>
        <taxon>Bacillati</taxon>
        <taxon>Actinomycetota</taxon>
        <taxon>Actinomycetes</taxon>
        <taxon>Micromonosporales</taxon>
        <taxon>Micromonosporaceae</taxon>
        <taxon>Pilimelia</taxon>
    </lineage>
</organism>
<dbReference type="GO" id="GO:0008270">
    <property type="term" value="F:zinc ion binding"/>
    <property type="evidence" value="ECO:0007669"/>
    <property type="project" value="InterPro"/>
</dbReference>
<dbReference type="GO" id="GO:0004222">
    <property type="term" value="F:metalloendopeptidase activity"/>
    <property type="evidence" value="ECO:0007669"/>
    <property type="project" value="InterPro"/>
</dbReference>
<evidence type="ECO:0000256" key="1">
    <source>
        <dbReference type="ARBA" id="ARBA00022670"/>
    </source>
</evidence>
<feature type="signal peptide" evidence="5">
    <location>
        <begin position="1"/>
        <end position="19"/>
    </location>
</feature>
<dbReference type="AlphaFoldDB" id="A0A8J3BGB0"/>
<dbReference type="InterPro" id="IPR001818">
    <property type="entry name" value="Pept_M10_metallopeptidase"/>
</dbReference>
<dbReference type="Pfam" id="PF00413">
    <property type="entry name" value="Peptidase_M10"/>
    <property type="match status" value="1"/>
</dbReference>
<evidence type="ECO:0000256" key="3">
    <source>
        <dbReference type="ARBA" id="ARBA00022801"/>
    </source>
</evidence>
<evidence type="ECO:0000313" key="7">
    <source>
        <dbReference type="EMBL" id="GGK19447.1"/>
    </source>
</evidence>
<keyword evidence="8" id="KW-1185">Reference proteome</keyword>
<dbReference type="SUPFAM" id="SSF55486">
    <property type="entry name" value="Metalloproteases ('zincins'), catalytic domain"/>
    <property type="match status" value="1"/>
</dbReference>
<comment type="caution">
    <text evidence="7">The sequence shown here is derived from an EMBL/GenBank/DDBJ whole genome shotgun (WGS) entry which is preliminary data.</text>
</comment>
<protein>
    <recommendedName>
        <fullName evidence="6">Peptidase M10 metallopeptidase domain-containing protein</fullName>
    </recommendedName>
</protein>
<keyword evidence="3" id="KW-0378">Hydrolase</keyword>
<evidence type="ECO:0000259" key="6">
    <source>
        <dbReference type="Pfam" id="PF00413"/>
    </source>
</evidence>
<evidence type="ECO:0000313" key="8">
    <source>
        <dbReference type="Proteomes" id="UP000662200"/>
    </source>
</evidence>
<dbReference type="Gene3D" id="3.40.390.10">
    <property type="entry name" value="Collagenase (Catalytic Domain)"/>
    <property type="match status" value="1"/>
</dbReference>
<gene>
    <name evidence="7" type="ORF">GCM10010124_10050</name>
</gene>
<reference evidence="7" key="2">
    <citation type="submission" date="2020-09" db="EMBL/GenBank/DDBJ databases">
        <authorList>
            <person name="Sun Q."/>
            <person name="Ohkuma M."/>
        </authorList>
    </citation>
    <scope>NUCLEOTIDE SEQUENCE</scope>
    <source>
        <strain evidence="7">JCM 3091</strain>
    </source>
</reference>